<reference evidence="2 3" key="1">
    <citation type="submission" date="2018-05" db="EMBL/GenBank/DDBJ databases">
        <title>Genomic Encyclopedia of Type Strains, Phase IV (KMG-IV): sequencing the most valuable type-strain genomes for metagenomic binning, comparative biology and taxonomic classification.</title>
        <authorList>
            <person name="Goeker M."/>
        </authorList>
    </citation>
    <scope>NUCLEOTIDE SEQUENCE [LARGE SCALE GENOMIC DNA]</scope>
    <source>
        <strain evidence="2 3">DSM 16097</strain>
    </source>
</reference>
<keyword evidence="1" id="KW-0732">Signal</keyword>
<evidence type="ECO:0000256" key="1">
    <source>
        <dbReference type="SAM" id="SignalP"/>
    </source>
</evidence>
<keyword evidence="3" id="KW-1185">Reference proteome</keyword>
<dbReference type="EMBL" id="QGGW01000003">
    <property type="protein sequence ID" value="PWK61026.1"/>
    <property type="molecule type" value="Genomic_DNA"/>
</dbReference>
<proteinExistence type="predicted"/>
<evidence type="ECO:0000313" key="2">
    <source>
        <dbReference type="EMBL" id="PWK61026.1"/>
    </source>
</evidence>
<name>A0A316GK63_9RHOB</name>
<dbReference type="AlphaFoldDB" id="A0A316GK63"/>
<organism evidence="2 3">
    <name type="scientific">Roseicyclus mahoneyensis</name>
    <dbReference type="NCBI Taxonomy" id="164332"/>
    <lineage>
        <taxon>Bacteria</taxon>
        <taxon>Pseudomonadati</taxon>
        <taxon>Pseudomonadota</taxon>
        <taxon>Alphaproteobacteria</taxon>
        <taxon>Rhodobacterales</taxon>
        <taxon>Roseobacteraceae</taxon>
        <taxon>Roseicyclus</taxon>
    </lineage>
</organism>
<accession>A0A316GK63</accession>
<comment type="caution">
    <text evidence="2">The sequence shown here is derived from an EMBL/GenBank/DDBJ whole genome shotgun (WGS) entry which is preliminary data.</text>
</comment>
<feature type="chain" id="PRO_5016351092" evidence="1">
    <location>
        <begin position="28"/>
        <end position="315"/>
    </location>
</feature>
<feature type="signal peptide" evidence="1">
    <location>
        <begin position="1"/>
        <end position="27"/>
    </location>
</feature>
<protein>
    <submittedName>
        <fullName evidence="2">Uncharacterized protein</fullName>
    </submittedName>
</protein>
<dbReference type="Proteomes" id="UP000245708">
    <property type="component" value="Unassembled WGS sequence"/>
</dbReference>
<sequence>MTRALPFAAALVCLPVMVMGQTWQNIAADTGGLIYAGTVAPEYSLTFTCNAPSPQRRSLIETDDHETILNGPFAMFITLSAELVRPVEGGVLPAVTVTLDGTGYRLPPLRWDELYGEWMVELAMADPLFGALAAASDLVLDSGVGAAWRYPVDGLAEGVGTAMSACATGWVQAGFALPAQLGAAAPVAQPAMAGLMTAEIDAHLRRECAAPYTITDRAIAGHDLDRDGVPDRILDWAGVTCGGAIARPYCGAANCSIDVFLSSRPGDPQSFLGVGYTVTQAVNGAPGLRFGGTAGACARGECDRVFWWDGSRFRD</sequence>
<dbReference type="RefSeq" id="WP_146199957.1">
    <property type="nucleotide sequence ID" value="NZ_QGGW01000003.1"/>
</dbReference>
<dbReference type="OrthoDB" id="7852590at2"/>
<gene>
    <name evidence="2" type="ORF">C7455_103226</name>
</gene>
<evidence type="ECO:0000313" key="3">
    <source>
        <dbReference type="Proteomes" id="UP000245708"/>
    </source>
</evidence>